<protein>
    <submittedName>
        <fullName evidence="1">Uncharacterized protein</fullName>
    </submittedName>
</protein>
<accession>A0A653L2E7</accession>
<organism evidence="1 2">
    <name type="scientific">Aeromonas veronii</name>
    <dbReference type="NCBI Taxonomy" id="654"/>
    <lineage>
        <taxon>Bacteria</taxon>
        <taxon>Pseudomonadati</taxon>
        <taxon>Pseudomonadota</taxon>
        <taxon>Gammaproteobacteria</taxon>
        <taxon>Aeromonadales</taxon>
        <taxon>Aeromonadaceae</taxon>
        <taxon>Aeromonas</taxon>
    </lineage>
</organism>
<proteinExistence type="predicted"/>
<dbReference type="Proteomes" id="UP000439123">
    <property type="component" value="Unassembled WGS sequence"/>
</dbReference>
<evidence type="ECO:0000313" key="1">
    <source>
        <dbReference type="EMBL" id="VXA84958.1"/>
    </source>
</evidence>
<dbReference type="EMBL" id="CABWLC010000012">
    <property type="protein sequence ID" value="VXA84958.1"/>
    <property type="molecule type" value="Genomic_DNA"/>
</dbReference>
<sequence>MRKGQPFEAEFVTSICYTSRPPFSGSLSDLMSGAAVGGYNLRLAHAELTKPNTAQLEHRNPL</sequence>
<gene>
    <name evidence="1" type="ORF">AERO8C_20128</name>
</gene>
<name>A0A653L2E7_AERVE</name>
<dbReference type="AlphaFoldDB" id="A0A653L2E7"/>
<reference evidence="1 2" key="1">
    <citation type="submission" date="2019-10" db="EMBL/GenBank/DDBJ databases">
        <authorList>
            <person name="Karimi E."/>
        </authorList>
    </citation>
    <scope>NUCLEOTIDE SEQUENCE [LARGE SCALE GENOMIC DNA]</scope>
    <source>
        <strain evidence="1">Aeromonas sp. 8C</strain>
    </source>
</reference>
<evidence type="ECO:0000313" key="2">
    <source>
        <dbReference type="Proteomes" id="UP000439123"/>
    </source>
</evidence>